<gene>
    <name evidence="3" type="ORF">GCM10023226_14870</name>
</gene>
<feature type="compositionally biased region" description="Pro residues" evidence="1">
    <location>
        <begin position="1"/>
        <end position="13"/>
    </location>
</feature>
<feature type="transmembrane region" description="Helical" evidence="2">
    <location>
        <begin position="68"/>
        <end position="95"/>
    </location>
</feature>
<name>A0ABP8W3U7_9ACTN</name>
<keyword evidence="2" id="KW-0472">Membrane</keyword>
<evidence type="ECO:0008006" key="5">
    <source>
        <dbReference type="Google" id="ProtNLM"/>
    </source>
</evidence>
<proteinExistence type="predicted"/>
<evidence type="ECO:0000313" key="3">
    <source>
        <dbReference type="EMBL" id="GAA4678586.1"/>
    </source>
</evidence>
<accession>A0ABP8W3U7</accession>
<reference evidence="4" key="1">
    <citation type="journal article" date="2019" name="Int. J. Syst. Evol. Microbiol.">
        <title>The Global Catalogue of Microorganisms (GCM) 10K type strain sequencing project: providing services to taxonomists for standard genome sequencing and annotation.</title>
        <authorList>
            <consortium name="The Broad Institute Genomics Platform"/>
            <consortium name="The Broad Institute Genome Sequencing Center for Infectious Disease"/>
            <person name="Wu L."/>
            <person name="Ma J."/>
        </authorList>
    </citation>
    <scope>NUCLEOTIDE SEQUENCE [LARGE SCALE GENOMIC DNA]</scope>
    <source>
        <strain evidence="4">JCM 18127</strain>
    </source>
</reference>
<feature type="region of interest" description="Disordered" evidence="1">
    <location>
        <begin position="1"/>
        <end position="58"/>
    </location>
</feature>
<dbReference type="EMBL" id="BAABIM010000001">
    <property type="protein sequence ID" value="GAA4678586.1"/>
    <property type="molecule type" value="Genomic_DNA"/>
</dbReference>
<evidence type="ECO:0000256" key="1">
    <source>
        <dbReference type="SAM" id="MobiDB-lite"/>
    </source>
</evidence>
<feature type="compositionally biased region" description="Polar residues" evidence="1">
    <location>
        <begin position="18"/>
        <end position="28"/>
    </location>
</feature>
<comment type="caution">
    <text evidence="3">The sequence shown here is derived from an EMBL/GenBank/DDBJ whole genome shotgun (WGS) entry which is preliminary data.</text>
</comment>
<dbReference type="SUPFAM" id="SSF81995">
    <property type="entry name" value="beta-sandwich domain of Sec23/24"/>
    <property type="match status" value="1"/>
</dbReference>
<keyword evidence="2" id="KW-0812">Transmembrane</keyword>
<dbReference type="RefSeq" id="WP_345264191.1">
    <property type="nucleotide sequence ID" value="NZ_BAABIM010000001.1"/>
</dbReference>
<evidence type="ECO:0000313" key="4">
    <source>
        <dbReference type="Proteomes" id="UP001500621"/>
    </source>
</evidence>
<evidence type="ECO:0000256" key="2">
    <source>
        <dbReference type="SAM" id="Phobius"/>
    </source>
</evidence>
<sequence length="246" mass="25044">MSSTPPPPGPGQPGQPQNPYQTGSQPPFGQNPYAPGPGQNPYAPGPGQNPYGQAPFGQAPAPQGGKGLAVAALVLAFLPLCLTQVAAFIMGIVVLTSRRAGRGLAIAAIVVSLVMVGVLLVLGLAGIGSLVGAAVADLKRGECIDADGLTDDKSDSVSVIQVVSCDEPHDGEVLAAGELSAEAAQFYGDPTRGDFCEPYVTLSVLESLPANMTMTSLTESPDPARGDAFVCIAHRSDGSQLTKPLR</sequence>
<protein>
    <recommendedName>
        <fullName evidence="5">DUF4190 domain-containing protein</fullName>
    </recommendedName>
</protein>
<keyword evidence="2" id="KW-1133">Transmembrane helix</keyword>
<dbReference type="Proteomes" id="UP001500621">
    <property type="component" value="Unassembled WGS sequence"/>
</dbReference>
<organism evidence="3 4">
    <name type="scientific">Nocardioides nanhaiensis</name>
    <dbReference type="NCBI Taxonomy" id="1476871"/>
    <lineage>
        <taxon>Bacteria</taxon>
        <taxon>Bacillati</taxon>
        <taxon>Actinomycetota</taxon>
        <taxon>Actinomycetes</taxon>
        <taxon>Propionibacteriales</taxon>
        <taxon>Nocardioidaceae</taxon>
        <taxon>Nocardioides</taxon>
    </lineage>
</organism>
<feature type="transmembrane region" description="Helical" evidence="2">
    <location>
        <begin position="107"/>
        <end position="135"/>
    </location>
</feature>
<keyword evidence="4" id="KW-1185">Reference proteome</keyword>